<evidence type="ECO:0000313" key="2">
    <source>
        <dbReference type="EMBL" id="PNX97484.1"/>
    </source>
</evidence>
<reference evidence="2 3" key="1">
    <citation type="journal article" date="2014" name="Am. J. Bot.">
        <title>Genome assembly and annotation for red clover (Trifolium pratense; Fabaceae).</title>
        <authorList>
            <person name="Istvanek J."/>
            <person name="Jaros M."/>
            <person name="Krenek A."/>
            <person name="Repkova J."/>
        </authorList>
    </citation>
    <scope>NUCLEOTIDE SEQUENCE [LARGE SCALE GENOMIC DNA]</scope>
    <source>
        <strain evidence="3">cv. Tatra</strain>
        <tissue evidence="2">Young leaves</tissue>
    </source>
</reference>
<evidence type="ECO:0000256" key="1">
    <source>
        <dbReference type="SAM" id="Phobius"/>
    </source>
</evidence>
<name>A0A2K3N3B3_TRIPR</name>
<dbReference type="Proteomes" id="UP000236291">
    <property type="component" value="Unassembled WGS sequence"/>
</dbReference>
<evidence type="ECO:0000313" key="3">
    <source>
        <dbReference type="Proteomes" id="UP000236291"/>
    </source>
</evidence>
<keyword evidence="1" id="KW-1133">Transmembrane helix</keyword>
<comment type="caution">
    <text evidence="2">The sequence shown here is derived from an EMBL/GenBank/DDBJ whole genome shotgun (WGS) entry which is preliminary data.</text>
</comment>
<reference evidence="2 3" key="2">
    <citation type="journal article" date="2017" name="Front. Plant Sci.">
        <title>Gene Classification and Mining of Molecular Markers Useful in Red Clover (Trifolium pratense) Breeding.</title>
        <authorList>
            <person name="Istvanek J."/>
            <person name="Dluhosova J."/>
            <person name="Dluhos P."/>
            <person name="Patkova L."/>
            <person name="Nedelnik J."/>
            <person name="Repkova J."/>
        </authorList>
    </citation>
    <scope>NUCLEOTIDE SEQUENCE [LARGE SCALE GENOMIC DNA]</scope>
    <source>
        <strain evidence="3">cv. Tatra</strain>
        <tissue evidence="2">Young leaves</tissue>
    </source>
</reference>
<accession>A0A2K3N3B3</accession>
<dbReference type="EMBL" id="ASHM01015601">
    <property type="protein sequence ID" value="PNX97484.1"/>
    <property type="molecule type" value="Genomic_DNA"/>
</dbReference>
<keyword evidence="1" id="KW-0812">Transmembrane</keyword>
<sequence length="104" mass="11624">MKKDKISIKVGLVDYYSHFPFPFPLGEGREGMMVVKIMSQSVIKSRESAILMGVGVFVHDWKHSLVGTAGITAQNRENAGIVRLLIMLLGFPDLCLWVVPDRVH</sequence>
<proteinExistence type="predicted"/>
<keyword evidence="1" id="KW-0472">Membrane</keyword>
<dbReference type="AlphaFoldDB" id="A0A2K3N3B3"/>
<feature type="transmembrane region" description="Helical" evidence="1">
    <location>
        <begin position="81"/>
        <end position="99"/>
    </location>
</feature>
<organism evidence="2 3">
    <name type="scientific">Trifolium pratense</name>
    <name type="common">Red clover</name>
    <dbReference type="NCBI Taxonomy" id="57577"/>
    <lineage>
        <taxon>Eukaryota</taxon>
        <taxon>Viridiplantae</taxon>
        <taxon>Streptophyta</taxon>
        <taxon>Embryophyta</taxon>
        <taxon>Tracheophyta</taxon>
        <taxon>Spermatophyta</taxon>
        <taxon>Magnoliopsida</taxon>
        <taxon>eudicotyledons</taxon>
        <taxon>Gunneridae</taxon>
        <taxon>Pentapetalae</taxon>
        <taxon>rosids</taxon>
        <taxon>fabids</taxon>
        <taxon>Fabales</taxon>
        <taxon>Fabaceae</taxon>
        <taxon>Papilionoideae</taxon>
        <taxon>50 kb inversion clade</taxon>
        <taxon>NPAAA clade</taxon>
        <taxon>Hologalegina</taxon>
        <taxon>IRL clade</taxon>
        <taxon>Trifolieae</taxon>
        <taxon>Trifolium</taxon>
    </lineage>
</organism>
<gene>
    <name evidence="2" type="ORF">L195_g020713</name>
</gene>
<protein>
    <submittedName>
        <fullName evidence="2">Uncharacterized protein</fullName>
    </submittedName>
</protein>